<dbReference type="RefSeq" id="WP_068309316.1">
    <property type="nucleotide sequence ID" value="NZ_FNAK01000008.1"/>
</dbReference>
<dbReference type="GO" id="GO:0004497">
    <property type="term" value="F:monooxygenase activity"/>
    <property type="evidence" value="ECO:0007669"/>
    <property type="project" value="UniProtKB-KW"/>
</dbReference>
<dbReference type="InterPro" id="IPR036188">
    <property type="entry name" value="FAD/NAD-bd_sf"/>
</dbReference>
<dbReference type="GO" id="GO:0010181">
    <property type="term" value="F:FMN binding"/>
    <property type="evidence" value="ECO:0007669"/>
    <property type="project" value="InterPro"/>
</dbReference>
<sequence length="779" mass="86906">MKITVIGGGPGGLYFALLTKKARPDFDIEIFEQNKANDTFGFGVVFSDETLDEFFAADPESYDLIRDQFAYWQDIVVEKDGERTIIGGNGFAGCSRFTLLEILQKRCSQVGVKLNFETAVDIDNLEAQFSGSDMIIAADGIGSRIREKYADGFERSVENRRNHFTWMGSTKPLDAFTFFFKEIPEGHFCAHTYQYEEGRSTWVIECTPETFQNCGFAGMSEEESARFLEGVFADELAGHGLIINRSIWRQFPRVRCGRWNVGKIAILGDAKASAHWSIGSGTKLAMECAIGLSEAVLENAGDVPAVMAAYEDKRRTPVEIIQHAADVSLRWFENMPRHWKLRRYEFAFSLMSRSKSITWDNVDLRDPEFLRRVEDEYYASLPTDARPANGKRPTPMFTPYSLRGMTLSNRVVVAPMAQYSAVDGMPTDWHRVHLGARGLGGAGLVFTEMTCPAPDARITDHCPGLWNDAQERAWKDIVDFIHENSGAKVCMQLGHAGRKGSSKHPKHGSDLPKDEGNWPLVSASAIPFKEGVNAVPEALDRDGMDRVKAEFVDATERAGRAGFDMIELHGAHGYLIASFLSPLTNTRDDAYGGSAANRARYPVEVFEAMRAVWPADRPMSVRLSAWDWAEGGMNWDDLRVISEAFKNAGADLIDVSSGQTVPHQKPVYGRMYQVPFSEFIRHEVGTPTMTVGAITKPEQINMILAAGRADLVALARPHLNDPAFTRMAAAHYGVTDPHWPIQYSTGVGQMLREAEKENDKARETALKLRPARRHYVKAK</sequence>
<feature type="compositionally biased region" description="Basic and acidic residues" evidence="1">
    <location>
        <begin position="507"/>
        <end position="516"/>
    </location>
</feature>
<keyword evidence="4" id="KW-1185">Reference proteome</keyword>
<dbReference type="CDD" id="cd02932">
    <property type="entry name" value="OYE_YqiM_FMN"/>
    <property type="match status" value="1"/>
</dbReference>
<dbReference type="InterPro" id="IPR013785">
    <property type="entry name" value="Aldolase_TIM"/>
</dbReference>
<dbReference type="SUPFAM" id="SSF51395">
    <property type="entry name" value="FMN-linked oxidoreductases"/>
    <property type="match status" value="1"/>
</dbReference>
<proteinExistence type="predicted"/>
<dbReference type="AlphaFoldDB" id="A0A1G7EG86"/>
<evidence type="ECO:0000313" key="3">
    <source>
        <dbReference type="EMBL" id="SDE62668.1"/>
    </source>
</evidence>
<reference evidence="3 4" key="1">
    <citation type="submission" date="2016-10" db="EMBL/GenBank/DDBJ databases">
        <authorList>
            <person name="de Groot N.N."/>
        </authorList>
    </citation>
    <scope>NUCLEOTIDE SEQUENCE [LARGE SCALE GENOMIC DNA]</scope>
    <source>
        <strain evidence="3 4">CGMCC 1.9109</strain>
    </source>
</reference>
<dbReference type="SUPFAM" id="SSF51905">
    <property type="entry name" value="FAD/NAD(P)-binding domain"/>
    <property type="match status" value="1"/>
</dbReference>
<evidence type="ECO:0000259" key="2">
    <source>
        <dbReference type="Pfam" id="PF00724"/>
    </source>
</evidence>
<keyword evidence="3" id="KW-0560">Oxidoreductase</keyword>
<dbReference type="Gene3D" id="3.20.20.70">
    <property type="entry name" value="Aldolase class I"/>
    <property type="match status" value="1"/>
</dbReference>
<evidence type="ECO:0000313" key="4">
    <source>
        <dbReference type="Proteomes" id="UP000183685"/>
    </source>
</evidence>
<dbReference type="STRING" id="637679.GCA_001550055_00943"/>
<dbReference type="GO" id="GO:0003959">
    <property type="term" value="F:NADPH dehydrogenase activity"/>
    <property type="evidence" value="ECO:0007669"/>
    <property type="project" value="InterPro"/>
</dbReference>
<organism evidence="3 4">
    <name type="scientific">Kordiimonas lacus</name>
    <dbReference type="NCBI Taxonomy" id="637679"/>
    <lineage>
        <taxon>Bacteria</taxon>
        <taxon>Pseudomonadati</taxon>
        <taxon>Pseudomonadota</taxon>
        <taxon>Alphaproteobacteria</taxon>
        <taxon>Kordiimonadales</taxon>
        <taxon>Kordiimonadaceae</taxon>
        <taxon>Kordiimonas</taxon>
    </lineage>
</organism>
<feature type="region of interest" description="Disordered" evidence="1">
    <location>
        <begin position="496"/>
        <end position="516"/>
    </location>
</feature>
<dbReference type="InterPro" id="IPR044152">
    <property type="entry name" value="YqjM-like"/>
</dbReference>
<keyword evidence="3" id="KW-0503">Monooxygenase</keyword>
<name>A0A1G7EG86_9PROT</name>
<feature type="compositionally biased region" description="Basic residues" evidence="1">
    <location>
        <begin position="496"/>
        <end position="506"/>
    </location>
</feature>
<dbReference type="Pfam" id="PF00724">
    <property type="entry name" value="Oxidored_FMN"/>
    <property type="match status" value="1"/>
</dbReference>
<dbReference type="Proteomes" id="UP000183685">
    <property type="component" value="Unassembled WGS sequence"/>
</dbReference>
<evidence type="ECO:0000256" key="1">
    <source>
        <dbReference type="SAM" id="MobiDB-lite"/>
    </source>
</evidence>
<dbReference type="EMBL" id="FNAK01000008">
    <property type="protein sequence ID" value="SDE62668.1"/>
    <property type="molecule type" value="Genomic_DNA"/>
</dbReference>
<dbReference type="InterPro" id="IPR001155">
    <property type="entry name" value="OxRdtase_FMN_N"/>
</dbReference>
<gene>
    <name evidence="3" type="ORF">SAMN04488071_3434</name>
</gene>
<dbReference type="PANTHER" id="PTHR43303">
    <property type="entry name" value="NADPH DEHYDROGENASE C23G7.10C-RELATED"/>
    <property type="match status" value="1"/>
</dbReference>
<dbReference type="GO" id="GO:0050661">
    <property type="term" value="F:NADP binding"/>
    <property type="evidence" value="ECO:0007669"/>
    <property type="project" value="InterPro"/>
</dbReference>
<dbReference type="Gene3D" id="3.30.9.20">
    <property type="match status" value="1"/>
</dbReference>
<accession>A0A1G7EG86</accession>
<dbReference type="Gene3D" id="3.50.50.60">
    <property type="entry name" value="FAD/NAD(P)-binding domain"/>
    <property type="match status" value="1"/>
</dbReference>
<protein>
    <submittedName>
        <fullName evidence="3">Anthraniloyl-CoA monooxygenase</fullName>
    </submittedName>
</protein>
<dbReference type="OrthoDB" id="9804454at2"/>
<dbReference type="PANTHER" id="PTHR43303:SF3">
    <property type="entry name" value="BLR3436 PROTEIN"/>
    <property type="match status" value="1"/>
</dbReference>
<feature type="domain" description="NADH:flavin oxidoreductase/NADH oxidase N-terminal" evidence="2">
    <location>
        <begin position="396"/>
        <end position="729"/>
    </location>
</feature>